<protein>
    <submittedName>
        <fullName evidence="2">Uncharacterized protein</fullName>
    </submittedName>
</protein>
<sequence>MVKFSIYSVLLVLSVATGAAIAAEDPGFTIKKYCCETNMAAKCVLEVFDSIFKTRTVTDKCCQELGALG</sequence>
<evidence type="ECO:0000313" key="3">
    <source>
        <dbReference type="Proteomes" id="UP001054252"/>
    </source>
</evidence>
<accession>A0AAV5M881</accession>
<reference evidence="2 3" key="1">
    <citation type="journal article" date="2021" name="Commun. Biol.">
        <title>The genome of Shorea leprosula (Dipterocarpaceae) highlights the ecological relevance of drought in aseasonal tropical rainforests.</title>
        <authorList>
            <person name="Ng K.K.S."/>
            <person name="Kobayashi M.J."/>
            <person name="Fawcett J.A."/>
            <person name="Hatakeyama M."/>
            <person name="Paape T."/>
            <person name="Ng C.H."/>
            <person name="Ang C.C."/>
            <person name="Tnah L.H."/>
            <person name="Lee C.T."/>
            <person name="Nishiyama T."/>
            <person name="Sese J."/>
            <person name="O'Brien M.J."/>
            <person name="Copetti D."/>
            <person name="Mohd Noor M.I."/>
            <person name="Ong R.C."/>
            <person name="Putra M."/>
            <person name="Sireger I.Z."/>
            <person name="Indrioko S."/>
            <person name="Kosugi Y."/>
            <person name="Izuno A."/>
            <person name="Isagi Y."/>
            <person name="Lee S.L."/>
            <person name="Shimizu K.K."/>
        </authorList>
    </citation>
    <scope>NUCLEOTIDE SEQUENCE [LARGE SCALE GENOMIC DNA]</scope>
    <source>
        <strain evidence="2">214</strain>
    </source>
</reference>
<gene>
    <name evidence="2" type="ORF">SLEP1_g53005</name>
</gene>
<dbReference type="PANTHER" id="PTHR31951">
    <property type="entry name" value="BIFUNCTIONAL INHIBITOR/LIPID-TRANSFER PROTEIN/SEED STORAGE 2S ALBUMIN SUPERFAMILY PROTEIN-RELATED"/>
    <property type="match status" value="1"/>
</dbReference>
<evidence type="ECO:0000256" key="1">
    <source>
        <dbReference type="SAM" id="SignalP"/>
    </source>
</evidence>
<evidence type="ECO:0000313" key="2">
    <source>
        <dbReference type="EMBL" id="GKV45980.1"/>
    </source>
</evidence>
<keyword evidence="3" id="KW-1185">Reference proteome</keyword>
<organism evidence="2 3">
    <name type="scientific">Rubroshorea leprosula</name>
    <dbReference type="NCBI Taxonomy" id="152421"/>
    <lineage>
        <taxon>Eukaryota</taxon>
        <taxon>Viridiplantae</taxon>
        <taxon>Streptophyta</taxon>
        <taxon>Embryophyta</taxon>
        <taxon>Tracheophyta</taxon>
        <taxon>Spermatophyta</taxon>
        <taxon>Magnoliopsida</taxon>
        <taxon>eudicotyledons</taxon>
        <taxon>Gunneridae</taxon>
        <taxon>Pentapetalae</taxon>
        <taxon>rosids</taxon>
        <taxon>malvids</taxon>
        <taxon>Malvales</taxon>
        <taxon>Dipterocarpaceae</taxon>
        <taxon>Rubroshorea</taxon>
    </lineage>
</organism>
<dbReference type="AlphaFoldDB" id="A0AAV5M881"/>
<proteinExistence type="predicted"/>
<dbReference type="Proteomes" id="UP001054252">
    <property type="component" value="Unassembled WGS sequence"/>
</dbReference>
<dbReference type="EMBL" id="BPVZ01000201">
    <property type="protein sequence ID" value="GKV45980.1"/>
    <property type="molecule type" value="Genomic_DNA"/>
</dbReference>
<feature type="signal peptide" evidence="1">
    <location>
        <begin position="1"/>
        <end position="22"/>
    </location>
</feature>
<keyword evidence="1" id="KW-0732">Signal</keyword>
<dbReference type="PANTHER" id="PTHR31951:SF22">
    <property type="entry name" value="ECA1 GAMETOGENESIS RELATED FAMILY"/>
    <property type="match status" value="1"/>
</dbReference>
<name>A0AAV5M881_9ROSI</name>
<comment type="caution">
    <text evidence="2">The sequence shown here is derived from an EMBL/GenBank/DDBJ whole genome shotgun (WGS) entry which is preliminary data.</text>
</comment>
<feature type="chain" id="PRO_5043360745" evidence="1">
    <location>
        <begin position="23"/>
        <end position="69"/>
    </location>
</feature>